<dbReference type="PROSITE" id="PS51725">
    <property type="entry name" value="ABM"/>
    <property type="match status" value="1"/>
</dbReference>
<dbReference type="SUPFAM" id="SSF54909">
    <property type="entry name" value="Dimeric alpha+beta barrel"/>
    <property type="match status" value="1"/>
</dbReference>
<accession>A0AAU3GZI1</accession>
<dbReference type="InterPro" id="IPR011008">
    <property type="entry name" value="Dimeric_a/b-barrel"/>
</dbReference>
<dbReference type="Gene3D" id="3.30.70.100">
    <property type="match status" value="1"/>
</dbReference>
<dbReference type="AlphaFoldDB" id="A0AAU3GZI1"/>
<sequence length="121" mass="14304">METSTRNPGHVHRSTSAWAVMATFDVKEGCEEEWSRLVQDVIDAMRHEKTFISTSMCARPDEPSKYLLFEVWESREEFFATQVNREYRRPLMERLPELTRAPATFDEWTEIRADYATPGRR</sequence>
<evidence type="ECO:0000313" key="2">
    <source>
        <dbReference type="EMBL" id="WTY97623.1"/>
    </source>
</evidence>
<dbReference type="GO" id="GO:0004497">
    <property type="term" value="F:monooxygenase activity"/>
    <property type="evidence" value="ECO:0007669"/>
    <property type="project" value="UniProtKB-KW"/>
</dbReference>
<proteinExistence type="predicted"/>
<gene>
    <name evidence="2" type="ORF">OG626_23390</name>
</gene>
<keyword evidence="2" id="KW-0560">Oxidoreductase</keyword>
<evidence type="ECO:0000259" key="1">
    <source>
        <dbReference type="PROSITE" id="PS51725"/>
    </source>
</evidence>
<protein>
    <submittedName>
        <fullName evidence="2">Antibiotic biosynthesis monooxygenase</fullName>
    </submittedName>
</protein>
<keyword evidence="2" id="KW-0503">Monooxygenase</keyword>
<dbReference type="EMBL" id="CP109535">
    <property type="protein sequence ID" value="WTY97623.1"/>
    <property type="molecule type" value="Genomic_DNA"/>
</dbReference>
<dbReference type="Pfam" id="PF03992">
    <property type="entry name" value="ABM"/>
    <property type="match status" value="1"/>
</dbReference>
<name>A0AAU3GZI1_9ACTN</name>
<reference evidence="2" key="1">
    <citation type="submission" date="2022-10" db="EMBL/GenBank/DDBJ databases">
        <title>The complete genomes of actinobacterial strains from the NBC collection.</title>
        <authorList>
            <person name="Joergensen T.S."/>
            <person name="Alvarez Arevalo M."/>
            <person name="Sterndorff E.B."/>
            <person name="Faurdal D."/>
            <person name="Vuksanovic O."/>
            <person name="Mourched A.-S."/>
            <person name="Charusanti P."/>
            <person name="Shaw S."/>
            <person name="Blin K."/>
            <person name="Weber T."/>
        </authorList>
    </citation>
    <scope>NUCLEOTIDE SEQUENCE</scope>
    <source>
        <strain evidence="2">NBC_01401</strain>
    </source>
</reference>
<feature type="domain" description="ABM" evidence="1">
    <location>
        <begin position="18"/>
        <end position="111"/>
    </location>
</feature>
<dbReference type="InterPro" id="IPR007138">
    <property type="entry name" value="ABM_dom"/>
</dbReference>
<organism evidence="2">
    <name type="scientific">Streptomyces sp. NBC_01401</name>
    <dbReference type="NCBI Taxonomy" id="2903854"/>
    <lineage>
        <taxon>Bacteria</taxon>
        <taxon>Bacillati</taxon>
        <taxon>Actinomycetota</taxon>
        <taxon>Actinomycetes</taxon>
        <taxon>Kitasatosporales</taxon>
        <taxon>Streptomycetaceae</taxon>
        <taxon>Streptomyces</taxon>
    </lineage>
</organism>